<keyword evidence="3" id="KW-1133">Transmembrane helix</keyword>
<dbReference type="RefSeq" id="WP_072283229.1">
    <property type="nucleotide sequence ID" value="NZ_CP015519.1"/>
</dbReference>
<feature type="transmembrane region" description="Helical" evidence="3">
    <location>
        <begin position="25"/>
        <end position="45"/>
    </location>
</feature>
<dbReference type="InterPro" id="IPR050469">
    <property type="entry name" value="Diguanylate_Cyclase"/>
</dbReference>
<sequence>MPKTAASIDFDPRLRDNPRVLLRKFLWTGLLCLTAVLLLATYGVYRAYSWRLIESAHTEAKATCQVLLVKEKKLLIDINEKGHAELKLEDSEKANFGKRLHKYFQPFAIDFIRIWDLQRRVVDHTGDENNTRQTVIPPALDKSLAGESFSFLGKESDIGLGGKDREKATNQVISFLPIWGKNKEVLGAIEIRRSIKSYRAKIRREVAFFALSLGTALLALFGCVYFLVVKGANRLTQTQQILHLLATTDPLTGLYNRREIFARASDIFSKEQESKPHNTLLNFGLLILDFDNFKRINDTYGHPIGDRILQELASRLQAALRPYDILGRVGGEEFMVVLPESNLEQCQDIAERLCKTVRDNPFEIDGLLVRGSISIGGATAHPLDRELEAVLQRADKRLYQAKTRGKDRASWTDDAVCSSRLSELTNI</sequence>
<dbReference type="SUPFAM" id="SSF55073">
    <property type="entry name" value="Nucleotide cyclase"/>
    <property type="match status" value="1"/>
</dbReference>
<dbReference type="PANTHER" id="PTHR45138">
    <property type="entry name" value="REGULATORY COMPONENTS OF SENSORY TRANSDUCTION SYSTEM"/>
    <property type="match status" value="1"/>
</dbReference>
<gene>
    <name evidence="5" type="ORF">A7E78_05065</name>
</gene>
<comment type="catalytic activity">
    <reaction evidence="2">
        <text>2 GTP = 3',3'-c-di-GMP + 2 diphosphate</text>
        <dbReference type="Rhea" id="RHEA:24898"/>
        <dbReference type="ChEBI" id="CHEBI:33019"/>
        <dbReference type="ChEBI" id="CHEBI:37565"/>
        <dbReference type="ChEBI" id="CHEBI:58805"/>
        <dbReference type="EC" id="2.7.7.65"/>
    </reaction>
</comment>
<dbReference type="PANTHER" id="PTHR45138:SF9">
    <property type="entry name" value="DIGUANYLATE CYCLASE DGCM-RELATED"/>
    <property type="match status" value="1"/>
</dbReference>
<evidence type="ECO:0000313" key="6">
    <source>
        <dbReference type="Proteomes" id="UP000182517"/>
    </source>
</evidence>
<dbReference type="SMART" id="SM00267">
    <property type="entry name" value="GGDEF"/>
    <property type="match status" value="1"/>
</dbReference>
<dbReference type="KEGG" id="pef:A7E78_05065"/>
<dbReference type="EC" id="2.7.7.65" evidence="1"/>
<dbReference type="NCBIfam" id="TIGR00254">
    <property type="entry name" value="GGDEF"/>
    <property type="match status" value="1"/>
</dbReference>
<accession>A0A1L3GN04</accession>
<dbReference type="InterPro" id="IPR029787">
    <property type="entry name" value="Nucleotide_cyclase"/>
</dbReference>
<dbReference type="InterPro" id="IPR043128">
    <property type="entry name" value="Rev_trsase/Diguanyl_cyclase"/>
</dbReference>
<protein>
    <recommendedName>
        <fullName evidence="1">diguanylate cyclase</fullName>
        <ecNumber evidence="1">2.7.7.65</ecNumber>
    </recommendedName>
</protein>
<keyword evidence="6" id="KW-1185">Reference proteome</keyword>
<feature type="transmembrane region" description="Helical" evidence="3">
    <location>
        <begin position="206"/>
        <end position="228"/>
    </location>
</feature>
<dbReference type="Pfam" id="PF00990">
    <property type="entry name" value="GGDEF"/>
    <property type="match status" value="1"/>
</dbReference>
<dbReference type="STRING" id="1842532.A7E78_05065"/>
<dbReference type="InterPro" id="IPR000160">
    <property type="entry name" value="GGDEF_dom"/>
</dbReference>
<keyword evidence="3" id="KW-0472">Membrane</keyword>
<dbReference type="PROSITE" id="PS50887">
    <property type="entry name" value="GGDEF"/>
    <property type="match status" value="1"/>
</dbReference>
<feature type="domain" description="GGDEF" evidence="4">
    <location>
        <begin position="281"/>
        <end position="414"/>
    </location>
</feature>
<dbReference type="GO" id="GO:0052621">
    <property type="term" value="F:diguanylate cyclase activity"/>
    <property type="evidence" value="ECO:0007669"/>
    <property type="project" value="UniProtKB-EC"/>
</dbReference>
<evidence type="ECO:0000256" key="1">
    <source>
        <dbReference type="ARBA" id="ARBA00012528"/>
    </source>
</evidence>
<dbReference type="FunFam" id="3.30.70.270:FF:000001">
    <property type="entry name" value="Diguanylate cyclase domain protein"/>
    <property type="match status" value="1"/>
</dbReference>
<dbReference type="Proteomes" id="UP000182517">
    <property type="component" value="Chromosome"/>
</dbReference>
<organism evidence="5 6">
    <name type="scientific">Syntrophotalea acetylenivorans</name>
    <dbReference type="NCBI Taxonomy" id="1842532"/>
    <lineage>
        <taxon>Bacteria</taxon>
        <taxon>Pseudomonadati</taxon>
        <taxon>Thermodesulfobacteriota</taxon>
        <taxon>Desulfuromonadia</taxon>
        <taxon>Desulfuromonadales</taxon>
        <taxon>Syntrophotaleaceae</taxon>
        <taxon>Syntrophotalea</taxon>
    </lineage>
</organism>
<proteinExistence type="predicted"/>
<evidence type="ECO:0000256" key="2">
    <source>
        <dbReference type="ARBA" id="ARBA00034247"/>
    </source>
</evidence>
<keyword evidence="3" id="KW-0812">Transmembrane</keyword>
<reference evidence="5 6" key="1">
    <citation type="journal article" date="2017" name="Genome Announc.">
        <title>Complete Genome Sequences of Two Acetylene-Fermenting Pelobacter acetylenicus Strains.</title>
        <authorList>
            <person name="Sutton J.M."/>
            <person name="Baesman S.M."/>
            <person name="Fierst J.L."/>
            <person name="Poret-Peterson A.T."/>
            <person name="Oremland R.S."/>
            <person name="Dunlap D.S."/>
            <person name="Akob D.M."/>
        </authorList>
    </citation>
    <scope>NUCLEOTIDE SEQUENCE [LARGE SCALE GENOMIC DNA]</scope>
    <source>
        <strain evidence="5 6">SFB93</strain>
    </source>
</reference>
<name>A0A1L3GN04_9BACT</name>
<evidence type="ECO:0000259" key="4">
    <source>
        <dbReference type="PROSITE" id="PS50887"/>
    </source>
</evidence>
<dbReference type="OrthoDB" id="5512413at2"/>
<evidence type="ECO:0000313" key="5">
    <source>
        <dbReference type="EMBL" id="APG27265.1"/>
    </source>
</evidence>
<dbReference type="Gene3D" id="3.30.70.270">
    <property type="match status" value="1"/>
</dbReference>
<dbReference type="AlphaFoldDB" id="A0A1L3GN04"/>
<dbReference type="EMBL" id="CP015519">
    <property type="protein sequence ID" value="APG27265.1"/>
    <property type="molecule type" value="Genomic_DNA"/>
</dbReference>
<dbReference type="CDD" id="cd01949">
    <property type="entry name" value="GGDEF"/>
    <property type="match status" value="1"/>
</dbReference>
<evidence type="ECO:0000256" key="3">
    <source>
        <dbReference type="SAM" id="Phobius"/>
    </source>
</evidence>